<name>A0A2P2KT84_RHIMU</name>
<reference evidence="1" key="1">
    <citation type="submission" date="2018-02" db="EMBL/GenBank/DDBJ databases">
        <title>Rhizophora mucronata_Transcriptome.</title>
        <authorList>
            <person name="Meera S.P."/>
            <person name="Sreeshan A."/>
            <person name="Augustine A."/>
        </authorList>
    </citation>
    <scope>NUCLEOTIDE SEQUENCE</scope>
    <source>
        <tissue evidence="1">Leaf</tissue>
    </source>
</reference>
<sequence>MLPNRPAFDDGSSLFSLLSFFPPNKPFKRKDRVFLTTIFPGCDITRDPK</sequence>
<accession>A0A2P2KT84</accession>
<dbReference type="AlphaFoldDB" id="A0A2P2KT84"/>
<protein>
    <submittedName>
        <fullName evidence="1">Uncharacterized protein</fullName>
    </submittedName>
</protein>
<evidence type="ECO:0000313" key="1">
    <source>
        <dbReference type="EMBL" id="MBX08939.1"/>
    </source>
</evidence>
<organism evidence="1">
    <name type="scientific">Rhizophora mucronata</name>
    <name type="common">Asiatic mangrove</name>
    <dbReference type="NCBI Taxonomy" id="61149"/>
    <lineage>
        <taxon>Eukaryota</taxon>
        <taxon>Viridiplantae</taxon>
        <taxon>Streptophyta</taxon>
        <taxon>Embryophyta</taxon>
        <taxon>Tracheophyta</taxon>
        <taxon>Spermatophyta</taxon>
        <taxon>Magnoliopsida</taxon>
        <taxon>eudicotyledons</taxon>
        <taxon>Gunneridae</taxon>
        <taxon>Pentapetalae</taxon>
        <taxon>rosids</taxon>
        <taxon>fabids</taxon>
        <taxon>Malpighiales</taxon>
        <taxon>Rhizophoraceae</taxon>
        <taxon>Rhizophora</taxon>
    </lineage>
</organism>
<dbReference type="EMBL" id="GGEC01028455">
    <property type="protein sequence ID" value="MBX08939.1"/>
    <property type="molecule type" value="Transcribed_RNA"/>
</dbReference>
<proteinExistence type="predicted"/>